<feature type="transmembrane region" description="Helical" evidence="10">
    <location>
        <begin position="152"/>
        <end position="172"/>
    </location>
</feature>
<evidence type="ECO:0000256" key="8">
    <source>
        <dbReference type="ARBA" id="ARBA00023136"/>
    </source>
</evidence>
<evidence type="ECO:0000256" key="9">
    <source>
        <dbReference type="ARBA" id="ARBA00024708"/>
    </source>
</evidence>
<organism evidence="11 12">
    <name type="scientific">Malassezia equina</name>
    <dbReference type="NCBI Taxonomy" id="1381935"/>
    <lineage>
        <taxon>Eukaryota</taxon>
        <taxon>Fungi</taxon>
        <taxon>Dikarya</taxon>
        <taxon>Basidiomycota</taxon>
        <taxon>Ustilaginomycotina</taxon>
        <taxon>Malasseziomycetes</taxon>
        <taxon>Malasseziales</taxon>
        <taxon>Malasseziaceae</taxon>
        <taxon>Malassezia</taxon>
    </lineage>
</organism>
<dbReference type="EC" id="2.4.1.-" evidence="10"/>
<feature type="transmembrane region" description="Helical" evidence="10">
    <location>
        <begin position="27"/>
        <end position="51"/>
    </location>
</feature>
<feature type="non-terminal residue" evidence="11">
    <location>
        <position position="1"/>
    </location>
</feature>
<dbReference type="GO" id="GO:0000026">
    <property type="term" value="F:alpha-1,2-mannosyltransferase activity"/>
    <property type="evidence" value="ECO:0007669"/>
    <property type="project" value="TreeGrafter"/>
</dbReference>
<dbReference type="PANTHER" id="PTHR22760:SF4">
    <property type="entry name" value="GPI MANNOSYLTRANSFERASE 3"/>
    <property type="match status" value="1"/>
</dbReference>
<evidence type="ECO:0000313" key="11">
    <source>
        <dbReference type="EMBL" id="WFD22259.1"/>
    </source>
</evidence>
<comment type="subcellular location">
    <subcellularLocation>
        <location evidence="1 10">Endoplasmic reticulum membrane</location>
        <topology evidence="1 10">Multi-pass membrane protein</topology>
    </subcellularLocation>
</comment>
<keyword evidence="7 10" id="KW-1133">Transmembrane helix</keyword>
<reference evidence="11" key="1">
    <citation type="submission" date="2023-03" db="EMBL/GenBank/DDBJ databases">
        <title>Mating type loci evolution in Malassezia.</title>
        <authorList>
            <person name="Coelho M.A."/>
        </authorList>
    </citation>
    <scope>NUCLEOTIDE SEQUENCE</scope>
    <source>
        <strain evidence="11">CBS 12830</strain>
    </source>
</reference>
<evidence type="ECO:0000256" key="7">
    <source>
        <dbReference type="ARBA" id="ARBA00022989"/>
    </source>
</evidence>
<sequence length="430" mass="49098">MALSVWPLCAADVQRLNSRSARNGYRLALLAAFVSVLIRPTSLVMWSFLGLKLLWDARTDAYSFWRVVREPLWMAPIVLGLGACADYLYFGIWTLAPLRFFLQNVVHSVSSFYGVYAWHWYITLGIPVILSIHLPLYFFQGIKMTFEKAVSAQVRTLLGMCAWTVVVFSLLAHKEVRFLQPLVPWFHLIAALGLAKRRPLNPSSLSTAFLALPSWMRTWVYVQLPFFVYLAAFHAHAQVRVTTHLHHVATSSKTSSTVGFLMPCHSTPWQSHMHVFPWGSGGDDGRAWFLACPPPPQPHLTGYWDQSDFFFADPLQYMRTRFTTTVDLSFPPMERSHFSVPSSTGLPHAHATYDLGWRHPWPSHLVMFSSLLDTNDHTTSMADVLTAQGYRETARFWNSVFHPEVHRRGDIVVWSHYSMVDLASRQEKVA</sequence>
<evidence type="ECO:0000256" key="6">
    <source>
        <dbReference type="ARBA" id="ARBA00022824"/>
    </source>
</evidence>
<dbReference type="Proteomes" id="UP001214415">
    <property type="component" value="Chromosome 2"/>
</dbReference>
<dbReference type="EMBL" id="CP119901">
    <property type="protein sequence ID" value="WFD22259.1"/>
    <property type="molecule type" value="Genomic_DNA"/>
</dbReference>
<protein>
    <recommendedName>
        <fullName evidence="10">Mannosyltransferase</fullName>
        <ecNumber evidence="10">2.4.1.-</ecNumber>
    </recommendedName>
</protein>
<evidence type="ECO:0000256" key="1">
    <source>
        <dbReference type="ARBA" id="ARBA00004477"/>
    </source>
</evidence>
<keyword evidence="8 10" id="KW-0472">Membrane</keyword>
<evidence type="ECO:0000256" key="2">
    <source>
        <dbReference type="ARBA" id="ARBA00006065"/>
    </source>
</evidence>
<evidence type="ECO:0000256" key="5">
    <source>
        <dbReference type="ARBA" id="ARBA00022692"/>
    </source>
</evidence>
<evidence type="ECO:0000313" key="12">
    <source>
        <dbReference type="Proteomes" id="UP001214415"/>
    </source>
</evidence>
<dbReference type="GO" id="GO:0005789">
    <property type="term" value="C:endoplasmic reticulum membrane"/>
    <property type="evidence" value="ECO:0007669"/>
    <property type="project" value="UniProtKB-SubCell"/>
</dbReference>
<keyword evidence="5 10" id="KW-0812">Transmembrane</keyword>
<evidence type="ECO:0000256" key="10">
    <source>
        <dbReference type="RuleBase" id="RU363075"/>
    </source>
</evidence>
<keyword evidence="12" id="KW-1185">Reference proteome</keyword>
<evidence type="ECO:0000256" key="4">
    <source>
        <dbReference type="ARBA" id="ARBA00022679"/>
    </source>
</evidence>
<feature type="transmembrane region" description="Helical" evidence="10">
    <location>
        <begin position="72"/>
        <end position="96"/>
    </location>
</feature>
<feature type="transmembrane region" description="Helical" evidence="10">
    <location>
        <begin position="116"/>
        <end position="140"/>
    </location>
</feature>
<gene>
    <name evidence="11" type="primary">GPI10</name>
    <name evidence="11" type="ORF">MEQU1_000925</name>
</gene>
<proteinExistence type="inferred from homology"/>
<keyword evidence="4" id="KW-0808">Transferase</keyword>
<dbReference type="GO" id="GO:0006506">
    <property type="term" value="P:GPI anchor biosynthetic process"/>
    <property type="evidence" value="ECO:0007669"/>
    <property type="project" value="TreeGrafter"/>
</dbReference>
<comment type="function">
    <text evidence="9">Mannosyltransferase involved in glycosylphosphatidylinositol-anchor biosynthesis. Transfers the third mannose to Man2-GlcN-acyl-PI during GPI precursor assembly.</text>
</comment>
<dbReference type="InterPro" id="IPR005599">
    <property type="entry name" value="GPI_mannosylTrfase"/>
</dbReference>
<dbReference type="PANTHER" id="PTHR22760">
    <property type="entry name" value="GLYCOSYLTRANSFERASE"/>
    <property type="match status" value="1"/>
</dbReference>
<keyword evidence="6 10" id="KW-0256">Endoplasmic reticulum</keyword>
<keyword evidence="3 10" id="KW-0328">Glycosyltransferase</keyword>
<name>A0AAF0EC57_9BASI</name>
<dbReference type="Pfam" id="PF03901">
    <property type="entry name" value="Glyco_transf_22"/>
    <property type="match status" value="1"/>
</dbReference>
<evidence type="ECO:0000256" key="3">
    <source>
        <dbReference type="ARBA" id="ARBA00022676"/>
    </source>
</evidence>
<comment type="caution">
    <text evidence="10">Lacks conserved residue(s) required for the propagation of feature annotation.</text>
</comment>
<dbReference type="AlphaFoldDB" id="A0AAF0EC57"/>
<accession>A0AAF0EC57</accession>
<comment type="similarity">
    <text evidence="2">Belongs to the glycosyltransferase 22 family. PIGB subfamily.</text>
</comment>